<proteinExistence type="predicted"/>
<dbReference type="RefSeq" id="WP_114310368.1">
    <property type="nucleotide sequence ID" value="NZ_QPJO01000004.1"/>
</dbReference>
<organism evidence="1 2">
    <name type="scientific">Winogradskyella arenosi</name>
    <dbReference type="NCBI Taxonomy" id="533325"/>
    <lineage>
        <taxon>Bacteria</taxon>
        <taxon>Pseudomonadati</taxon>
        <taxon>Bacteroidota</taxon>
        <taxon>Flavobacteriia</taxon>
        <taxon>Flavobacteriales</taxon>
        <taxon>Flavobacteriaceae</taxon>
        <taxon>Winogradskyella</taxon>
    </lineage>
</organism>
<name>A0A368ZDN4_9FLAO</name>
<reference evidence="1 2" key="1">
    <citation type="submission" date="2018-07" db="EMBL/GenBank/DDBJ databases">
        <title>Genomic Encyclopedia of Type Strains, Phase III (KMG-III): the genomes of soil and plant-associated and newly described type strains.</title>
        <authorList>
            <person name="Whitman W."/>
        </authorList>
    </citation>
    <scope>NUCLEOTIDE SEQUENCE [LARGE SCALE GENOMIC DNA]</scope>
    <source>
        <strain evidence="1 2">CECT 7958</strain>
    </source>
</reference>
<evidence type="ECO:0000313" key="1">
    <source>
        <dbReference type="EMBL" id="RCW90800.1"/>
    </source>
</evidence>
<comment type="caution">
    <text evidence="1">The sequence shown here is derived from an EMBL/GenBank/DDBJ whole genome shotgun (WGS) entry which is preliminary data.</text>
</comment>
<evidence type="ECO:0000313" key="2">
    <source>
        <dbReference type="Proteomes" id="UP000253436"/>
    </source>
</evidence>
<dbReference type="AlphaFoldDB" id="A0A368ZDN4"/>
<keyword evidence="2" id="KW-1185">Reference proteome</keyword>
<dbReference type="OrthoDB" id="7066022at2"/>
<gene>
    <name evidence="1" type="ORF">DFQ08_104199</name>
</gene>
<dbReference type="EMBL" id="QPJO01000004">
    <property type="protein sequence ID" value="RCW90800.1"/>
    <property type="molecule type" value="Genomic_DNA"/>
</dbReference>
<dbReference type="Proteomes" id="UP000253436">
    <property type="component" value="Unassembled WGS sequence"/>
</dbReference>
<accession>A0A368ZDN4</accession>
<protein>
    <submittedName>
        <fullName evidence="1">Uncharacterized protein</fullName>
    </submittedName>
</protein>
<sequence length="116" mass="13198">MDKNEFLEAYIFNGLEPIEVAKATEGITYFSESDFGIILERAEHYGLSVYTIEARLEAEVFDTLSHDKAKKKATDPKWYTQALVHFKKRQSGLVYGATYKVSQKLLDRNNGDAEAL</sequence>